<name>A0A812K8E4_9DINO</name>
<feature type="region of interest" description="Disordered" evidence="1">
    <location>
        <begin position="164"/>
        <end position="187"/>
    </location>
</feature>
<feature type="compositionally biased region" description="Basic and acidic residues" evidence="1">
    <location>
        <begin position="49"/>
        <end position="74"/>
    </location>
</feature>
<evidence type="ECO:0000313" key="3">
    <source>
        <dbReference type="Proteomes" id="UP000604046"/>
    </source>
</evidence>
<feature type="compositionally biased region" description="Acidic residues" evidence="1">
    <location>
        <begin position="177"/>
        <end position="187"/>
    </location>
</feature>
<gene>
    <name evidence="2" type="ORF">SNAT2548_LOCUS8287</name>
</gene>
<accession>A0A812K8E4</accession>
<feature type="compositionally biased region" description="Polar residues" evidence="1">
    <location>
        <begin position="111"/>
        <end position="126"/>
    </location>
</feature>
<feature type="region of interest" description="Disordered" evidence="1">
    <location>
        <begin position="47"/>
        <end position="130"/>
    </location>
</feature>
<keyword evidence="3" id="KW-1185">Reference proteome</keyword>
<organism evidence="2 3">
    <name type="scientific">Symbiodinium natans</name>
    <dbReference type="NCBI Taxonomy" id="878477"/>
    <lineage>
        <taxon>Eukaryota</taxon>
        <taxon>Sar</taxon>
        <taxon>Alveolata</taxon>
        <taxon>Dinophyceae</taxon>
        <taxon>Suessiales</taxon>
        <taxon>Symbiodiniaceae</taxon>
        <taxon>Symbiodinium</taxon>
    </lineage>
</organism>
<protein>
    <submittedName>
        <fullName evidence="2">Uncharacterized protein</fullName>
    </submittedName>
</protein>
<evidence type="ECO:0000313" key="2">
    <source>
        <dbReference type="EMBL" id="CAE7222489.1"/>
    </source>
</evidence>
<comment type="caution">
    <text evidence="2">The sequence shown here is derived from an EMBL/GenBank/DDBJ whole genome shotgun (WGS) entry which is preliminary data.</text>
</comment>
<feature type="compositionally biased region" description="Low complexity" evidence="1">
    <location>
        <begin position="75"/>
        <end position="87"/>
    </location>
</feature>
<evidence type="ECO:0000256" key="1">
    <source>
        <dbReference type="SAM" id="MobiDB-lite"/>
    </source>
</evidence>
<sequence>MRVHVPAAEVSKVLDRITLSMLNWWLQGRCAAAWQRGSLAAKVAAVAPDRSERASELHEPHEQHEPQEPHEPHEPQAVQAVQAISVAGSENGDELQKTSPTAPPTTEGLRASSSSQQEDGSQTGEASPNVELDDLGLQLDALTELTELTELGVDLKQEGLEALEADDDGVGMKDPDQLDFENDMEAF</sequence>
<dbReference type="Proteomes" id="UP000604046">
    <property type="component" value="Unassembled WGS sequence"/>
</dbReference>
<reference evidence="2" key="1">
    <citation type="submission" date="2021-02" db="EMBL/GenBank/DDBJ databases">
        <authorList>
            <person name="Dougan E. K."/>
            <person name="Rhodes N."/>
            <person name="Thang M."/>
            <person name="Chan C."/>
        </authorList>
    </citation>
    <scope>NUCLEOTIDE SEQUENCE</scope>
</reference>
<proteinExistence type="predicted"/>
<dbReference type="EMBL" id="CAJNDS010000611">
    <property type="protein sequence ID" value="CAE7222489.1"/>
    <property type="molecule type" value="Genomic_DNA"/>
</dbReference>
<dbReference type="AlphaFoldDB" id="A0A812K8E4"/>